<feature type="transmembrane region" description="Helical" evidence="1">
    <location>
        <begin position="40"/>
        <end position="65"/>
    </location>
</feature>
<keyword evidence="1" id="KW-0472">Membrane</keyword>
<evidence type="ECO:0000313" key="2">
    <source>
        <dbReference type="EMBL" id="JAN94775.1"/>
    </source>
</evidence>
<sequence length="147" mass="16848">DHFCMRILCGRYDDTLCPGKSKKFLTRKDPRPVGFEPTTISLVLLNSCAFTATAIWAPLFGILLFNPYYARIESYTKLYMLDYNGFNSLFVNFVLDSPRKDFRNYHSDFIIISGSFRGVHPEIISKISLPMVPEILQGNSSRKSMKC</sequence>
<dbReference type="EMBL" id="GDUN01001144">
    <property type="protein sequence ID" value="JAN94775.1"/>
    <property type="molecule type" value="mRNA"/>
</dbReference>
<keyword evidence="1" id="KW-0812">Transmembrane</keyword>
<feature type="non-terminal residue" evidence="2">
    <location>
        <position position="1"/>
    </location>
</feature>
<reference evidence="2" key="1">
    <citation type="journal article" date="2016" name="PLoS ONE">
        <title>A Deep Insight into the Sialome of Male and Female Aedes aegypti Mosquitoes.</title>
        <authorList>
            <person name="Ribeiro J.M."/>
            <person name="Martin-Martin I."/>
            <person name="Arca B."/>
            <person name="Calvo E."/>
        </authorList>
    </citation>
    <scope>NUCLEOTIDE SEQUENCE</scope>
    <source>
        <strain evidence="2">Liverpool</strain>
        <tissue evidence="2">Salivary glands</tissue>
    </source>
</reference>
<dbReference type="AlphaFoldDB" id="A0A0P6JRL4"/>
<name>A0A0P6JRL4_AEDAE</name>
<accession>A0A0P6JRL4</accession>
<evidence type="ECO:0000256" key="1">
    <source>
        <dbReference type="SAM" id="Phobius"/>
    </source>
</evidence>
<protein>
    <submittedName>
        <fullName evidence="2">Uncharacterized protein</fullName>
    </submittedName>
</protein>
<organism evidence="2">
    <name type="scientific">Aedes aegypti</name>
    <name type="common">Yellowfever mosquito</name>
    <name type="synonym">Culex aegypti</name>
    <dbReference type="NCBI Taxonomy" id="7159"/>
    <lineage>
        <taxon>Eukaryota</taxon>
        <taxon>Metazoa</taxon>
        <taxon>Ecdysozoa</taxon>
        <taxon>Arthropoda</taxon>
        <taxon>Hexapoda</taxon>
        <taxon>Insecta</taxon>
        <taxon>Pterygota</taxon>
        <taxon>Neoptera</taxon>
        <taxon>Endopterygota</taxon>
        <taxon>Diptera</taxon>
        <taxon>Nematocera</taxon>
        <taxon>Culicoidea</taxon>
        <taxon>Culicidae</taxon>
        <taxon>Culicinae</taxon>
        <taxon>Aedini</taxon>
        <taxon>Aedes</taxon>
        <taxon>Stegomyia</taxon>
    </lineage>
</organism>
<keyword evidence="1" id="KW-1133">Transmembrane helix</keyword>
<proteinExistence type="evidence at transcript level"/>